<accession>X1HVR9</accession>
<reference evidence="1" key="1">
    <citation type="journal article" date="2014" name="Front. Microbiol.">
        <title>High frequency of phylogenetically diverse reductive dehalogenase-homologous genes in deep subseafloor sedimentary metagenomes.</title>
        <authorList>
            <person name="Kawai M."/>
            <person name="Futagami T."/>
            <person name="Toyoda A."/>
            <person name="Takaki Y."/>
            <person name="Nishi S."/>
            <person name="Hori S."/>
            <person name="Arai W."/>
            <person name="Tsubouchi T."/>
            <person name="Morono Y."/>
            <person name="Uchiyama I."/>
            <person name="Ito T."/>
            <person name="Fujiyama A."/>
            <person name="Inagaki F."/>
            <person name="Takami H."/>
        </authorList>
    </citation>
    <scope>NUCLEOTIDE SEQUENCE</scope>
    <source>
        <strain evidence="1">Expedition CK06-06</strain>
    </source>
</reference>
<dbReference type="AlphaFoldDB" id="X1HVR9"/>
<evidence type="ECO:0000313" key="1">
    <source>
        <dbReference type="EMBL" id="GAH49398.1"/>
    </source>
</evidence>
<dbReference type="InterPro" id="IPR043502">
    <property type="entry name" value="DNA/RNA_pol_sf"/>
</dbReference>
<feature type="non-terminal residue" evidence="1">
    <location>
        <position position="1"/>
    </location>
</feature>
<sequence length="47" mass="5391">RNRRKEISKEKGKVRVLGIPTIRDRVVQGAIKLILEPIFEADFQEGS</sequence>
<organism evidence="1">
    <name type="scientific">marine sediment metagenome</name>
    <dbReference type="NCBI Taxonomy" id="412755"/>
    <lineage>
        <taxon>unclassified sequences</taxon>
        <taxon>metagenomes</taxon>
        <taxon>ecological metagenomes</taxon>
    </lineage>
</organism>
<dbReference type="EMBL" id="BARU01017832">
    <property type="protein sequence ID" value="GAH49398.1"/>
    <property type="molecule type" value="Genomic_DNA"/>
</dbReference>
<evidence type="ECO:0008006" key="2">
    <source>
        <dbReference type="Google" id="ProtNLM"/>
    </source>
</evidence>
<gene>
    <name evidence="1" type="ORF">S03H2_29530</name>
</gene>
<name>X1HVR9_9ZZZZ</name>
<dbReference type="SUPFAM" id="SSF56672">
    <property type="entry name" value="DNA/RNA polymerases"/>
    <property type="match status" value="1"/>
</dbReference>
<comment type="caution">
    <text evidence="1">The sequence shown here is derived from an EMBL/GenBank/DDBJ whole genome shotgun (WGS) entry which is preliminary data.</text>
</comment>
<proteinExistence type="predicted"/>
<protein>
    <recommendedName>
        <fullName evidence="2">RNA-directed DNA polymerase (Reverse transcriptase)</fullName>
    </recommendedName>
</protein>